<organism evidence="3 4">
    <name type="scientific">Rhizophlyctis rosea</name>
    <dbReference type="NCBI Taxonomy" id="64517"/>
    <lineage>
        <taxon>Eukaryota</taxon>
        <taxon>Fungi</taxon>
        <taxon>Fungi incertae sedis</taxon>
        <taxon>Chytridiomycota</taxon>
        <taxon>Chytridiomycota incertae sedis</taxon>
        <taxon>Chytridiomycetes</taxon>
        <taxon>Rhizophlyctidales</taxon>
        <taxon>Rhizophlyctidaceae</taxon>
        <taxon>Rhizophlyctis</taxon>
    </lineage>
</organism>
<feature type="compositionally biased region" description="Pro residues" evidence="1">
    <location>
        <begin position="75"/>
        <end position="86"/>
    </location>
</feature>
<evidence type="ECO:0000313" key="3">
    <source>
        <dbReference type="EMBL" id="KAJ3057572.1"/>
    </source>
</evidence>
<dbReference type="InterPro" id="IPR018712">
    <property type="entry name" value="Tle1-like_cat"/>
</dbReference>
<comment type="caution">
    <text evidence="3">The sequence shown here is derived from an EMBL/GenBank/DDBJ whole genome shotgun (WGS) entry which is preliminary data.</text>
</comment>
<keyword evidence="4" id="KW-1185">Reference proteome</keyword>
<name>A0AAD5X950_9FUNG</name>
<reference evidence="3" key="1">
    <citation type="submission" date="2020-05" db="EMBL/GenBank/DDBJ databases">
        <title>Phylogenomic resolution of chytrid fungi.</title>
        <authorList>
            <person name="Stajich J.E."/>
            <person name="Amses K."/>
            <person name="Simmons R."/>
            <person name="Seto K."/>
            <person name="Myers J."/>
            <person name="Bonds A."/>
            <person name="Quandt C.A."/>
            <person name="Barry K."/>
            <person name="Liu P."/>
            <person name="Grigoriev I."/>
            <person name="Longcore J.E."/>
            <person name="James T.Y."/>
        </authorList>
    </citation>
    <scope>NUCLEOTIDE SEQUENCE</scope>
    <source>
        <strain evidence="3">JEL0318</strain>
    </source>
</reference>
<evidence type="ECO:0000313" key="4">
    <source>
        <dbReference type="Proteomes" id="UP001212841"/>
    </source>
</evidence>
<dbReference type="Pfam" id="PF09994">
    <property type="entry name" value="T6SS_Tle1-like_cat"/>
    <property type="match status" value="1"/>
</dbReference>
<evidence type="ECO:0000259" key="2">
    <source>
        <dbReference type="Pfam" id="PF09994"/>
    </source>
</evidence>
<dbReference type="PANTHER" id="PTHR33840:SF1">
    <property type="entry name" value="TLE1 PHOSPHOLIPASE DOMAIN-CONTAINING PROTEIN"/>
    <property type="match status" value="1"/>
</dbReference>
<feature type="region of interest" description="Disordered" evidence="1">
    <location>
        <begin position="592"/>
        <end position="612"/>
    </location>
</feature>
<dbReference type="EMBL" id="JADGJD010000001">
    <property type="protein sequence ID" value="KAJ3057572.1"/>
    <property type="molecule type" value="Genomic_DNA"/>
</dbReference>
<dbReference type="PANTHER" id="PTHR33840">
    <property type="match status" value="1"/>
</dbReference>
<protein>
    <recommendedName>
        <fullName evidence="2">T6SS Phospholipase effector Tle1-like catalytic domain-containing protein</fullName>
    </recommendedName>
</protein>
<feature type="compositionally biased region" description="Low complexity" evidence="1">
    <location>
        <begin position="24"/>
        <end position="54"/>
    </location>
</feature>
<dbReference type="InterPro" id="IPR029058">
    <property type="entry name" value="AB_hydrolase_fold"/>
</dbReference>
<evidence type="ECO:0000256" key="1">
    <source>
        <dbReference type="SAM" id="MobiDB-lite"/>
    </source>
</evidence>
<feature type="compositionally biased region" description="Basic and acidic residues" evidence="1">
    <location>
        <begin position="63"/>
        <end position="72"/>
    </location>
</feature>
<dbReference type="AlphaFoldDB" id="A0AAD5X950"/>
<accession>A0AAD5X950</accession>
<dbReference type="Proteomes" id="UP001212841">
    <property type="component" value="Unassembled WGS sequence"/>
</dbReference>
<feature type="region of interest" description="Disordered" evidence="1">
    <location>
        <begin position="19"/>
        <end position="104"/>
    </location>
</feature>
<gene>
    <name evidence="3" type="ORF">HK097_000039</name>
</gene>
<dbReference type="SUPFAM" id="SSF53474">
    <property type="entry name" value="alpha/beta-Hydrolases"/>
    <property type="match status" value="1"/>
</dbReference>
<proteinExistence type="predicted"/>
<feature type="domain" description="T6SS Phospholipase effector Tle1-like catalytic" evidence="2">
    <location>
        <begin position="170"/>
        <end position="469"/>
    </location>
</feature>
<feature type="compositionally biased region" description="Low complexity" evidence="1">
    <location>
        <begin position="87"/>
        <end position="104"/>
    </location>
</feature>
<sequence>MSNPMDSFRSFFKKIGDDISGTFANTNNNTNLNAVNSEAAKNNATSNSAANNMADKVTSATAKPDDDAKELKPIAPLPPSPFPEPAPAVAAEAAPGAPPSTAGDPTADAVIPPPTTAPAAAPAVQTAAAKSNGSFVAYKDGEISAWMPAEGYAIPPPTTDVKAPTPAGGRRLIICCDGTWSSAATGNNLPSMGGVAQHLGVTPTNIYKLAFLAGASDPLEEHPDQLVFYHSGVGASAKKENEDTFEGLFGNIDKDLQDVYRWLAAVYKPGDEIYAFGFSRGATVVRSLFGLIRNTGLPKREGLTDEAFDGVLHDSYEVYRQRPSHPEKDKEASDKFEQLAKEYREKYSWPKVNLKFLGVFDTVGELGVPVDFFLSGLIQRLGETFNVVQKASFHDTRVSDQVQYAYHAIAIDETRELFSPTLFEDVPKIPPATSRIIDREQVWFRGEHSDVGGGWFETGLSDIPLFWMIPKARACGVQLKDVSEWEKVARSKLMGVNEQYIKRNYKSYAVHDPFVGELKGTASFNERILRDFGYYQDPTRFYPSELHPSVFNLCLDFPVPMNVAHYLTRTDPEKLTLWPALPELSAEEKAKFEEERKSHLEQLEKKDEASGY</sequence>